<dbReference type="STRING" id="885580.ENSFDAP00000010434"/>
<keyword evidence="2" id="KW-0812">Transmembrane</keyword>
<organism evidence="10 11">
    <name type="scientific">Fukomys damarensis</name>
    <name type="common">Damaraland mole rat</name>
    <name type="synonym">Cryptomys damarensis</name>
    <dbReference type="NCBI Taxonomy" id="885580"/>
    <lineage>
        <taxon>Eukaryota</taxon>
        <taxon>Metazoa</taxon>
        <taxon>Chordata</taxon>
        <taxon>Craniata</taxon>
        <taxon>Vertebrata</taxon>
        <taxon>Euteleostomi</taxon>
        <taxon>Mammalia</taxon>
        <taxon>Eutheria</taxon>
        <taxon>Euarchontoglires</taxon>
        <taxon>Glires</taxon>
        <taxon>Rodentia</taxon>
        <taxon>Hystricomorpha</taxon>
        <taxon>Bathyergidae</taxon>
        <taxon>Fukomys</taxon>
    </lineage>
</organism>
<accession>A0A091E724</accession>
<dbReference type="InterPro" id="IPR020894">
    <property type="entry name" value="Cadherin_CS"/>
</dbReference>
<keyword evidence="7" id="KW-0325">Glycoprotein</keyword>
<dbReference type="PRINTS" id="PR00205">
    <property type="entry name" value="CADHERIN"/>
</dbReference>
<sequence>SPSLWTTATVSVEVADVNDNAPVFAQAEYTVFVKENNPPGSPILTVCARDADAQENARVSYSLVERRVGERALSSYVSVHAESGKVFALQPLDHEELELLRFQVSARDSGAPPLGSTVTVQVFVLDENDNAPVLLPP</sequence>
<dbReference type="InterPro" id="IPR050174">
    <property type="entry name" value="Protocadherin/Cadherin-CA"/>
</dbReference>
<dbReference type="PROSITE" id="PS00232">
    <property type="entry name" value="CADHERIN_1"/>
    <property type="match status" value="2"/>
</dbReference>
<dbReference type="InterPro" id="IPR015919">
    <property type="entry name" value="Cadherin-like_sf"/>
</dbReference>
<evidence type="ECO:0000256" key="8">
    <source>
        <dbReference type="PROSITE-ProRule" id="PRU00043"/>
    </source>
</evidence>
<dbReference type="Gene3D" id="2.60.40.60">
    <property type="entry name" value="Cadherins"/>
    <property type="match status" value="2"/>
</dbReference>
<dbReference type="GO" id="GO:0007156">
    <property type="term" value="P:homophilic cell adhesion via plasma membrane adhesion molecules"/>
    <property type="evidence" value="ECO:0007669"/>
    <property type="project" value="InterPro"/>
</dbReference>
<dbReference type="PANTHER" id="PTHR24028:SF133">
    <property type="entry name" value="PROTOCADHERIN ALPHA-4"/>
    <property type="match status" value="1"/>
</dbReference>
<evidence type="ECO:0000256" key="4">
    <source>
        <dbReference type="ARBA" id="ARBA00022837"/>
    </source>
</evidence>
<dbReference type="Pfam" id="PF00028">
    <property type="entry name" value="Cadherin"/>
    <property type="match status" value="1"/>
</dbReference>
<dbReference type="PROSITE" id="PS50268">
    <property type="entry name" value="CADHERIN_2"/>
    <property type="match status" value="2"/>
</dbReference>
<evidence type="ECO:0000256" key="7">
    <source>
        <dbReference type="ARBA" id="ARBA00023180"/>
    </source>
</evidence>
<dbReference type="InterPro" id="IPR002126">
    <property type="entry name" value="Cadherin-like_dom"/>
</dbReference>
<keyword evidence="3" id="KW-0677">Repeat</keyword>
<name>A0A091E724_FUKDA</name>
<comment type="subcellular location">
    <subcellularLocation>
        <location evidence="1">Membrane</location>
        <topology evidence="1">Single-pass membrane protein</topology>
    </subcellularLocation>
</comment>
<dbReference type="SMART" id="SM00112">
    <property type="entry name" value="CA"/>
    <property type="match status" value="1"/>
</dbReference>
<evidence type="ECO:0000259" key="9">
    <source>
        <dbReference type="PROSITE" id="PS50268"/>
    </source>
</evidence>
<dbReference type="SUPFAM" id="SSF49313">
    <property type="entry name" value="Cadherin-like"/>
    <property type="match status" value="1"/>
</dbReference>
<dbReference type="GO" id="GO:0005886">
    <property type="term" value="C:plasma membrane"/>
    <property type="evidence" value="ECO:0007669"/>
    <property type="project" value="InterPro"/>
</dbReference>
<feature type="domain" description="Cadherin" evidence="9">
    <location>
        <begin position="25"/>
        <end position="134"/>
    </location>
</feature>
<keyword evidence="5" id="KW-1133">Transmembrane helix</keyword>
<evidence type="ECO:0000256" key="2">
    <source>
        <dbReference type="ARBA" id="ARBA00022692"/>
    </source>
</evidence>
<feature type="non-terminal residue" evidence="10">
    <location>
        <position position="1"/>
    </location>
</feature>
<evidence type="ECO:0000256" key="5">
    <source>
        <dbReference type="ARBA" id="ARBA00022989"/>
    </source>
</evidence>
<evidence type="ECO:0000256" key="3">
    <source>
        <dbReference type="ARBA" id="ARBA00022737"/>
    </source>
</evidence>
<keyword evidence="6" id="KW-0472">Membrane</keyword>
<dbReference type="GO" id="GO:0005509">
    <property type="term" value="F:calcium ion binding"/>
    <property type="evidence" value="ECO:0007669"/>
    <property type="project" value="UniProtKB-UniRule"/>
</dbReference>
<proteinExistence type="predicted"/>
<evidence type="ECO:0000256" key="6">
    <source>
        <dbReference type="ARBA" id="ARBA00023136"/>
    </source>
</evidence>
<dbReference type="eggNOG" id="KOG3594">
    <property type="taxonomic scope" value="Eukaryota"/>
</dbReference>
<evidence type="ECO:0000313" key="10">
    <source>
        <dbReference type="EMBL" id="KFO38568.1"/>
    </source>
</evidence>
<feature type="domain" description="Cadherin" evidence="9">
    <location>
        <begin position="6"/>
        <end position="24"/>
    </location>
</feature>
<dbReference type="FunFam" id="2.60.40.60:FF:000001">
    <property type="entry name" value="Protocadherin alpha 2"/>
    <property type="match status" value="1"/>
</dbReference>
<dbReference type="CDD" id="cd11304">
    <property type="entry name" value="Cadherin_repeat"/>
    <property type="match status" value="1"/>
</dbReference>
<dbReference type="PANTHER" id="PTHR24028">
    <property type="entry name" value="CADHERIN-87A"/>
    <property type="match status" value="1"/>
</dbReference>
<keyword evidence="4 8" id="KW-0106">Calcium</keyword>
<keyword evidence="11" id="KW-1185">Reference proteome</keyword>
<dbReference type="EMBL" id="KN108029">
    <property type="protein sequence ID" value="KFO38568.1"/>
    <property type="molecule type" value="Genomic_DNA"/>
</dbReference>
<evidence type="ECO:0000256" key="1">
    <source>
        <dbReference type="ARBA" id="ARBA00004167"/>
    </source>
</evidence>
<gene>
    <name evidence="10" type="ORF">H920_00027</name>
</gene>
<evidence type="ECO:0000313" key="11">
    <source>
        <dbReference type="Proteomes" id="UP000028990"/>
    </source>
</evidence>
<reference evidence="10 11" key="1">
    <citation type="submission" date="2013-11" db="EMBL/GenBank/DDBJ databases">
        <title>The Damaraland mole rat (Fukomys damarensis) genome and evolution of African mole rats.</title>
        <authorList>
            <person name="Gladyshev V.N."/>
            <person name="Fang X."/>
        </authorList>
    </citation>
    <scope>NUCLEOTIDE SEQUENCE [LARGE SCALE GENOMIC DNA]</scope>
    <source>
        <tissue evidence="10">Liver</tissue>
    </source>
</reference>
<dbReference type="AlphaFoldDB" id="A0A091E724"/>
<protein>
    <submittedName>
        <fullName evidence="10">Protocadherin alpha-3</fullName>
    </submittedName>
</protein>
<dbReference type="Proteomes" id="UP000028990">
    <property type="component" value="Unassembled WGS sequence"/>
</dbReference>